<evidence type="ECO:0000313" key="10">
    <source>
        <dbReference type="Proteomes" id="UP000518091"/>
    </source>
</evidence>
<evidence type="ECO:0000313" key="11">
    <source>
        <dbReference type="Proteomes" id="UP000814353"/>
    </source>
</evidence>
<evidence type="ECO:0000313" key="8">
    <source>
        <dbReference type="EMBL" id="MBA2778605.1"/>
    </source>
</evidence>
<feature type="transmembrane region" description="Helical" evidence="6">
    <location>
        <begin position="87"/>
        <end position="109"/>
    </location>
</feature>
<dbReference type="EMBL" id="JACEFT010000005">
    <property type="protein sequence ID" value="MBA2778605.1"/>
    <property type="molecule type" value="Genomic_DNA"/>
</dbReference>
<accession>A0A7V9W011</accession>
<dbReference type="EMBL" id="JABFUB010000005">
    <property type="protein sequence ID" value="MCG6661590.1"/>
    <property type="molecule type" value="Genomic_DNA"/>
</dbReference>
<keyword evidence="6" id="KW-0812">Transmembrane</keyword>
<keyword evidence="6" id="KW-1133">Transmembrane helix</keyword>
<organism evidence="8 10">
    <name type="scientific">Billgrantia kenyensis</name>
    <dbReference type="NCBI Taxonomy" id="321266"/>
    <lineage>
        <taxon>Bacteria</taxon>
        <taxon>Pseudomonadati</taxon>
        <taxon>Pseudomonadota</taxon>
        <taxon>Gammaproteobacteria</taxon>
        <taxon>Oceanospirillales</taxon>
        <taxon>Halomonadaceae</taxon>
        <taxon>Billgrantia</taxon>
    </lineage>
</organism>
<dbReference type="CDD" id="cd07023">
    <property type="entry name" value="S49_Sppa_N_C"/>
    <property type="match status" value="1"/>
</dbReference>
<dbReference type="SUPFAM" id="SSF52096">
    <property type="entry name" value="ClpP/crotonase"/>
    <property type="match status" value="1"/>
</dbReference>
<dbReference type="GO" id="GO:0008236">
    <property type="term" value="F:serine-type peptidase activity"/>
    <property type="evidence" value="ECO:0007669"/>
    <property type="project" value="UniProtKB-KW"/>
</dbReference>
<evidence type="ECO:0000256" key="6">
    <source>
        <dbReference type="SAM" id="Phobius"/>
    </source>
</evidence>
<feature type="compositionally biased region" description="Basic and acidic residues" evidence="5">
    <location>
        <begin position="1"/>
        <end position="14"/>
    </location>
</feature>
<proteinExistence type="inferred from homology"/>
<dbReference type="Proteomes" id="UP000518091">
    <property type="component" value="Unassembled WGS sequence"/>
</dbReference>
<feature type="region of interest" description="Disordered" evidence="5">
    <location>
        <begin position="1"/>
        <end position="58"/>
    </location>
</feature>
<dbReference type="InterPro" id="IPR047272">
    <property type="entry name" value="S49_SppA_C"/>
</dbReference>
<reference evidence="8 10" key="2">
    <citation type="submission" date="2020-07" db="EMBL/GenBank/DDBJ databases">
        <title>Identification of Halomonas strains.</title>
        <authorList>
            <person name="Xiao Z."/>
            <person name="Shen J."/>
        </authorList>
    </citation>
    <scope>NUCLEOTIDE SEQUENCE [LARGE SCALE GENOMIC DNA]</scope>
    <source>
        <strain evidence="8 10">DSM 17331</strain>
    </source>
</reference>
<evidence type="ECO:0000256" key="4">
    <source>
        <dbReference type="ARBA" id="ARBA00022825"/>
    </source>
</evidence>
<protein>
    <submittedName>
        <fullName evidence="8">Signal peptide peptidase SppA</fullName>
    </submittedName>
</protein>
<gene>
    <name evidence="8" type="primary">sppA</name>
    <name evidence="8" type="ORF">H1D44_06795</name>
    <name evidence="9" type="ORF">HOP48_08485</name>
</gene>
<dbReference type="GO" id="GO:0006508">
    <property type="term" value="P:proteolysis"/>
    <property type="evidence" value="ECO:0007669"/>
    <property type="project" value="UniProtKB-KW"/>
</dbReference>
<comment type="caution">
    <text evidence="8">The sequence shown here is derived from an EMBL/GenBank/DDBJ whole genome shotgun (WGS) entry which is preliminary data.</text>
</comment>
<dbReference type="PANTHER" id="PTHR42987">
    <property type="entry name" value="PEPTIDASE S49"/>
    <property type="match status" value="1"/>
</dbReference>
<sequence>MSDDKRQDDKREAGDEAEGRDDRWTEGPELTPEQAREVRREKSEKPAPPPESAEALRERQRLAQQEMLDRWIGSVMVEQRRTRRWKIFFRLLFLVLLLAFLGSFFYSMFVDTDRTPERQHLGVVTVRGVIDSESPASAERIIEGLNRAWESRTAAAVVLHIDSPGGSPVQSQRVYAEIMRLREEGDKPVIAVIEDVGASGAYYMAAAADEIVAAPSSLVGSIGVIFASFGFEEAIDNLGIERRVFVSGEHKGFLDPFSQVRPEQREFWQTVMDTTHGQFVEAVRLGRGDRLTEDERIFSGLVWSGEQALELGLVDGISSLDELSRELFGEVRLHDYTPRLDPFERLTRQFGRVAAEWMGVGVGQSPVRYQLP</sequence>
<name>A0A7V9W011_9GAMM</name>
<dbReference type="Gene3D" id="6.20.330.10">
    <property type="match status" value="1"/>
</dbReference>
<keyword evidence="2" id="KW-0645">Protease</keyword>
<keyword evidence="3" id="KW-0378">Hydrolase</keyword>
<dbReference type="AlphaFoldDB" id="A0A7V9W011"/>
<reference evidence="9 11" key="1">
    <citation type="submission" date="2020-05" db="EMBL/GenBank/DDBJ databases">
        <title>Comparative genomic analysis of denitrifying bacteria from Halomonas genus.</title>
        <authorList>
            <person name="Wang L."/>
            <person name="Shao Z."/>
        </authorList>
    </citation>
    <scope>NUCLEOTIDE SEQUENCE [LARGE SCALE GENOMIC DNA]</scope>
    <source>
        <strain evidence="9 11">DSM 17331</strain>
    </source>
</reference>
<dbReference type="InterPro" id="IPR004635">
    <property type="entry name" value="Pept_S49_SppA"/>
</dbReference>
<dbReference type="PANTHER" id="PTHR42987:SF8">
    <property type="entry name" value="PROTEINASE"/>
    <property type="match status" value="1"/>
</dbReference>
<dbReference type="Gene3D" id="3.90.226.10">
    <property type="entry name" value="2-enoyl-CoA Hydratase, Chain A, domain 1"/>
    <property type="match status" value="1"/>
</dbReference>
<dbReference type="RefSeq" id="WP_181514085.1">
    <property type="nucleotide sequence ID" value="NZ_JABFUB010000005.1"/>
</dbReference>
<feature type="compositionally biased region" description="Basic and acidic residues" evidence="5">
    <location>
        <begin position="34"/>
        <end position="45"/>
    </location>
</feature>
<evidence type="ECO:0000256" key="2">
    <source>
        <dbReference type="ARBA" id="ARBA00022670"/>
    </source>
</evidence>
<dbReference type="Proteomes" id="UP000814353">
    <property type="component" value="Unassembled WGS sequence"/>
</dbReference>
<dbReference type="NCBIfam" id="TIGR00706">
    <property type="entry name" value="SppA_dom"/>
    <property type="match status" value="1"/>
</dbReference>
<dbReference type="Pfam" id="PF01343">
    <property type="entry name" value="Peptidase_S49"/>
    <property type="match status" value="1"/>
</dbReference>
<keyword evidence="11" id="KW-1185">Reference proteome</keyword>
<evidence type="ECO:0000313" key="9">
    <source>
        <dbReference type="EMBL" id="MCG6661590.1"/>
    </source>
</evidence>
<evidence type="ECO:0000259" key="7">
    <source>
        <dbReference type="Pfam" id="PF01343"/>
    </source>
</evidence>
<evidence type="ECO:0000256" key="5">
    <source>
        <dbReference type="SAM" id="MobiDB-lite"/>
    </source>
</evidence>
<evidence type="ECO:0000256" key="3">
    <source>
        <dbReference type="ARBA" id="ARBA00022801"/>
    </source>
</evidence>
<keyword evidence="6" id="KW-0472">Membrane</keyword>
<dbReference type="InterPro" id="IPR002142">
    <property type="entry name" value="Peptidase_S49"/>
</dbReference>
<evidence type="ECO:0000256" key="1">
    <source>
        <dbReference type="ARBA" id="ARBA00008683"/>
    </source>
</evidence>
<keyword evidence="4" id="KW-0720">Serine protease</keyword>
<feature type="domain" description="Peptidase S49" evidence="7">
    <location>
        <begin position="186"/>
        <end position="327"/>
    </location>
</feature>
<dbReference type="InterPro" id="IPR029045">
    <property type="entry name" value="ClpP/crotonase-like_dom_sf"/>
</dbReference>
<comment type="similarity">
    <text evidence="1">Belongs to the peptidase S49 family.</text>
</comment>